<dbReference type="STRING" id="349521.HCH_05236"/>
<keyword evidence="4" id="KW-1185">Reference proteome</keyword>
<name>Q2SBR3_HAHCH</name>
<keyword evidence="3" id="KW-0547">Nucleotide-binding</keyword>
<dbReference type="EMBL" id="CP000155">
    <property type="protein sequence ID" value="ABC31911.1"/>
    <property type="molecule type" value="Genomic_DNA"/>
</dbReference>
<dbReference type="Pfam" id="PF13511">
    <property type="entry name" value="DUF4124"/>
    <property type="match status" value="1"/>
</dbReference>
<dbReference type="HOGENOM" id="CLU_108835_3_2_6"/>
<feature type="chain" id="PRO_5004215389" evidence="1">
    <location>
        <begin position="29"/>
        <end position="157"/>
    </location>
</feature>
<feature type="signal peptide" evidence="1">
    <location>
        <begin position="1"/>
        <end position="28"/>
    </location>
</feature>
<feature type="domain" description="DUF4124" evidence="2">
    <location>
        <begin position="18"/>
        <end position="67"/>
    </location>
</feature>
<evidence type="ECO:0000313" key="3">
    <source>
        <dbReference type="EMBL" id="ABC31911.1"/>
    </source>
</evidence>
<dbReference type="GO" id="GO:0005524">
    <property type="term" value="F:ATP binding"/>
    <property type="evidence" value="ECO:0007669"/>
    <property type="project" value="UniProtKB-KW"/>
</dbReference>
<proteinExistence type="predicted"/>
<dbReference type="AlphaFoldDB" id="Q2SBR3"/>
<organism evidence="3 4">
    <name type="scientific">Hahella chejuensis (strain KCTC 2396)</name>
    <dbReference type="NCBI Taxonomy" id="349521"/>
    <lineage>
        <taxon>Bacteria</taxon>
        <taxon>Pseudomonadati</taxon>
        <taxon>Pseudomonadota</taxon>
        <taxon>Gammaproteobacteria</taxon>
        <taxon>Oceanospirillales</taxon>
        <taxon>Hahellaceae</taxon>
        <taxon>Hahella</taxon>
    </lineage>
</organism>
<dbReference type="KEGG" id="hch:HCH_05236"/>
<protein>
    <submittedName>
        <fullName evidence="3">ATPase with chaperone activity, ATP-binding subunit</fullName>
    </submittedName>
</protein>
<evidence type="ECO:0000256" key="1">
    <source>
        <dbReference type="SAM" id="SignalP"/>
    </source>
</evidence>
<dbReference type="InterPro" id="IPR025392">
    <property type="entry name" value="DUF4124"/>
</dbReference>
<reference evidence="3 4" key="1">
    <citation type="journal article" date="2005" name="Nucleic Acids Res.">
        <title>Genomic blueprint of Hahella chejuensis, a marine microbe producing an algicidal agent.</title>
        <authorList>
            <person name="Jeong H."/>
            <person name="Yim J.H."/>
            <person name="Lee C."/>
            <person name="Choi S.-H."/>
            <person name="Park Y.K."/>
            <person name="Yoon S.H."/>
            <person name="Hur C.-G."/>
            <person name="Kang H.-Y."/>
            <person name="Kim D."/>
            <person name="Lee H.H."/>
            <person name="Park K.H."/>
            <person name="Park S.-H."/>
            <person name="Park H.-S."/>
            <person name="Lee H.K."/>
            <person name="Oh T.K."/>
            <person name="Kim J.F."/>
        </authorList>
    </citation>
    <scope>NUCLEOTIDE SEQUENCE [LARGE SCALE GENOMIC DNA]</scope>
    <source>
        <strain evidence="3 4">KCTC 2396</strain>
    </source>
</reference>
<gene>
    <name evidence="3" type="ordered locus">HCH_05236</name>
</gene>
<accession>Q2SBR3</accession>
<keyword evidence="1" id="KW-0732">Signal</keyword>
<evidence type="ECO:0000259" key="2">
    <source>
        <dbReference type="Pfam" id="PF13511"/>
    </source>
</evidence>
<evidence type="ECO:0000313" key="4">
    <source>
        <dbReference type="Proteomes" id="UP000000238"/>
    </source>
</evidence>
<dbReference type="OrthoDB" id="8350575at2"/>
<dbReference type="Proteomes" id="UP000000238">
    <property type="component" value="Chromosome"/>
</dbReference>
<dbReference type="RefSeq" id="WP_011398975.1">
    <property type="nucleotide sequence ID" value="NC_007645.1"/>
</dbReference>
<sequence>MVKHIVSNHPISAMVAALLFCVGASAHAEIYKWVDEHGEVHFSDTRQHKDAKVIKVQPNVTDAQKRDAEQVGQRYQRIYEQYKVEEAARVAHEKERAAQKAKLDNYCAELRKDINQIDQGYAFARIQDDGTPEYVSDEEIAQRRSKLQALYQEKCAP</sequence>
<keyword evidence="3" id="KW-0067">ATP-binding</keyword>